<evidence type="ECO:0000313" key="5">
    <source>
        <dbReference type="Proteomes" id="UP001597023"/>
    </source>
</evidence>
<organism evidence="4 5">
    <name type="scientific">Streptomyces flavalbus</name>
    <dbReference type="NCBI Taxonomy" id="2665155"/>
    <lineage>
        <taxon>Bacteria</taxon>
        <taxon>Bacillati</taxon>
        <taxon>Actinomycetota</taxon>
        <taxon>Actinomycetes</taxon>
        <taxon>Kitasatosporales</taxon>
        <taxon>Streptomycetaceae</taxon>
        <taxon>Streptomyces</taxon>
    </lineage>
</organism>
<name>A0ABW2W6F4_9ACTN</name>
<dbReference type="Proteomes" id="UP001597023">
    <property type="component" value="Unassembled WGS sequence"/>
</dbReference>
<dbReference type="InterPro" id="IPR028939">
    <property type="entry name" value="P5C_Rdtase_cat_N"/>
</dbReference>
<dbReference type="PANTHER" id="PTHR14239">
    <property type="entry name" value="DUDULIN-RELATED"/>
    <property type="match status" value="1"/>
</dbReference>
<evidence type="ECO:0000256" key="1">
    <source>
        <dbReference type="ARBA" id="ARBA00023002"/>
    </source>
</evidence>
<accession>A0ABW2W6F4</accession>
<protein>
    <submittedName>
        <fullName evidence="4">NADPH-dependent F420 reductase</fullName>
    </submittedName>
</protein>
<dbReference type="SUPFAM" id="SSF51735">
    <property type="entry name" value="NAD(P)-binding Rossmann-fold domains"/>
    <property type="match status" value="1"/>
</dbReference>
<keyword evidence="5" id="KW-1185">Reference proteome</keyword>
<dbReference type="Pfam" id="PF03807">
    <property type="entry name" value="F420_oxidored"/>
    <property type="match status" value="1"/>
</dbReference>
<reference evidence="5" key="1">
    <citation type="journal article" date="2019" name="Int. J. Syst. Evol. Microbiol.">
        <title>The Global Catalogue of Microorganisms (GCM) 10K type strain sequencing project: providing services to taxonomists for standard genome sequencing and annotation.</title>
        <authorList>
            <consortium name="The Broad Institute Genomics Platform"/>
            <consortium name="The Broad Institute Genome Sequencing Center for Infectious Disease"/>
            <person name="Wu L."/>
            <person name="Ma J."/>
        </authorList>
    </citation>
    <scope>NUCLEOTIDE SEQUENCE [LARGE SCALE GENOMIC DNA]</scope>
    <source>
        <strain evidence="5">CGMCC 4.7400</strain>
    </source>
</reference>
<sequence>MRIGIVGSGEIGGSMARLLTAAGHDVTLANRRGPAALTALVTELGEHARAGTVAEACAFADPLVVLATPFGAYPSLPPAALAGKVVVDTTNYMPLRDGLHPELESGRTTSSELIAAHLPDARVVKAVNTLNYKYLLDLNRPGAPRDDRTALFVAGDHPEANALVVRLLDDLGFAPVETGTLAAGGRLQEPGTPVFNRPLRPAQVRLTP</sequence>
<proteinExistence type="predicted"/>
<dbReference type="Gene3D" id="3.40.50.720">
    <property type="entry name" value="NAD(P)-binding Rossmann-like Domain"/>
    <property type="match status" value="1"/>
</dbReference>
<dbReference type="InterPro" id="IPR036291">
    <property type="entry name" value="NAD(P)-bd_dom_sf"/>
</dbReference>
<dbReference type="EMBL" id="JBHTEB010000001">
    <property type="protein sequence ID" value="MFD0313930.1"/>
    <property type="molecule type" value="Genomic_DNA"/>
</dbReference>
<evidence type="ECO:0000256" key="2">
    <source>
        <dbReference type="SAM" id="MobiDB-lite"/>
    </source>
</evidence>
<dbReference type="PANTHER" id="PTHR14239:SF10">
    <property type="entry name" value="REDUCTASE"/>
    <property type="match status" value="1"/>
</dbReference>
<feature type="domain" description="Pyrroline-5-carboxylate reductase catalytic N-terminal" evidence="3">
    <location>
        <begin position="2"/>
        <end position="92"/>
    </location>
</feature>
<gene>
    <name evidence="4" type="ORF">ACFQZ6_06755</name>
</gene>
<evidence type="ECO:0000259" key="3">
    <source>
        <dbReference type="Pfam" id="PF03807"/>
    </source>
</evidence>
<dbReference type="InterPro" id="IPR051267">
    <property type="entry name" value="STEAP_metalloreductase"/>
</dbReference>
<feature type="region of interest" description="Disordered" evidence="2">
    <location>
        <begin position="185"/>
        <end position="208"/>
    </location>
</feature>
<evidence type="ECO:0000313" key="4">
    <source>
        <dbReference type="EMBL" id="MFD0313930.1"/>
    </source>
</evidence>
<keyword evidence="1" id="KW-0560">Oxidoreductase</keyword>
<dbReference type="RefSeq" id="WP_381605607.1">
    <property type="nucleotide sequence ID" value="NZ_JBHTEB010000001.1"/>
</dbReference>
<comment type="caution">
    <text evidence="4">The sequence shown here is derived from an EMBL/GenBank/DDBJ whole genome shotgun (WGS) entry which is preliminary data.</text>
</comment>